<reference evidence="7" key="1">
    <citation type="submission" date="2016-10" db="EMBL/GenBank/DDBJ databases">
        <authorList>
            <person name="Varghese N."/>
            <person name="Submissions S."/>
        </authorList>
    </citation>
    <scope>NUCLEOTIDE SEQUENCE [LARGE SCALE GENOMIC DNA]</scope>
    <source>
        <strain evidence="7">DSM 21857</strain>
    </source>
</reference>
<evidence type="ECO:0000256" key="5">
    <source>
        <dbReference type="RuleBase" id="RU361279"/>
    </source>
</evidence>
<dbReference type="PANTHER" id="PTHR23407">
    <property type="entry name" value="ATPASE INHIBITOR/5-FORMYLTETRAHYDROFOLATE CYCLO-LIGASE"/>
    <property type="match status" value="1"/>
</dbReference>
<dbReference type="STRING" id="1121003.SAMN03080618_01221"/>
<organism evidence="6 7">
    <name type="scientific">Aquamicrobium aerolatum DSM 21857</name>
    <dbReference type="NCBI Taxonomy" id="1121003"/>
    <lineage>
        <taxon>Bacteria</taxon>
        <taxon>Pseudomonadati</taxon>
        <taxon>Pseudomonadota</taxon>
        <taxon>Alphaproteobacteria</taxon>
        <taxon>Hyphomicrobiales</taxon>
        <taxon>Phyllobacteriaceae</taxon>
        <taxon>Aerobium</taxon>
    </lineage>
</organism>
<dbReference type="EMBL" id="FORF01000005">
    <property type="protein sequence ID" value="SFI72534.1"/>
    <property type="molecule type" value="Genomic_DNA"/>
</dbReference>
<comment type="similarity">
    <text evidence="1 5">Belongs to the 5-formyltetrahydrofolate cyclo-ligase family.</text>
</comment>
<feature type="binding site" evidence="4">
    <location>
        <position position="69"/>
    </location>
    <ligand>
        <name>substrate</name>
    </ligand>
</feature>
<keyword evidence="5" id="KW-0479">Metal-binding</keyword>
<protein>
    <recommendedName>
        <fullName evidence="5">5-formyltetrahydrofolate cyclo-ligase</fullName>
        <ecNumber evidence="5">6.3.3.2</ecNumber>
    </recommendedName>
</protein>
<dbReference type="Gene3D" id="3.40.50.10420">
    <property type="entry name" value="NagB/RpiA/CoA transferase-like"/>
    <property type="match status" value="1"/>
</dbReference>
<dbReference type="GO" id="GO:0005524">
    <property type="term" value="F:ATP binding"/>
    <property type="evidence" value="ECO:0007669"/>
    <property type="project" value="UniProtKB-KW"/>
</dbReference>
<gene>
    <name evidence="6" type="ORF">SAMN03080618_01221</name>
</gene>
<dbReference type="InterPro" id="IPR024185">
    <property type="entry name" value="FTHF_cligase-like_sf"/>
</dbReference>
<dbReference type="InterPro" id="IPR037171">
    <property type="entry name" value="NagB/RpiA_transferase-like"/>
</dbReference>
<comment type="catalytic activity">
    <reaction evidence="5">
        <text>(6S)-5-formyl-5,6,7,8-tetrahydrofolate + ATP = (6R)-5,10-methenyltetrahydrofolate + ADP + phosphate</text>
        <dbReference type="Rhea" id="RHEA:10488"/>
        <dbReference type="ChEBI" id="CHEBI:30616"/>
        <dbReference type="ChEBI" id="CHEBI:43474"/>
        <dbReference type="ChEBI" id="CHEBI:57455"/>
        <dbReference type="ChEBI" id="CHEBI:57457"/>
        <dbReference type="ChEBI" id="CHEBI:456216"/>
        <dbReference type="EC" id="6.3.3.2"/>
    </reaction>
</comment>
<name>A0A1I3KJE5_9HYPH</name>
<keyword evidence="5" id="KW-0460">Magnesium</keyword>
<dbReference type="PIRSF" id="PIRSF006806">
    <property type="entry name" value="FTHF_cligase"/>
    <property type="match status" value="1"/>
</dbReference>
<comment type="cofactor">
    <cofactor evidence="5">
        <name>Mg(2+)</name>
        <dbReference type="ChEBI" id="CHEBI:18420"/>
    </cofactor>
</comment>
<evidence type="ECO:0000313" key="7">
    <source>
        <dbReference type="Proteomes" id="UP000242763"/>
    </source>
</evidence>
<dbReference type="GO" id="GO:0035999">
    <property type="term" value="P:tetrahydrofolate interconversion"/>
    <property type="evidence" value="ECO:0007669"/>
    <property type="project" value="TreeGrafter"/>
</dbReference>
<accession>A0A1I3KJE5</accession>
<keyword evidence="7" id="KW-1185">Reference proteome</keyword>
<evidence type="ECO:0000256" key="1">
    <source>
        <dbReference type="ARBA" id="ARBA00010638"/>
    </source>
</evidence>
<dbReference type="InterPro" id="IPR002698">
    <property type="entry name" value="FTHF_cligase"/>
</dbReference>
<dbReference type="NCBIfam" id="TIGR02727">
    <property type="entry name" value="MTHFS_bact"/>
    <property type="match status" value="1"/>
</dbReference>
<evidence type="ECO:0000256" key="3">
    <source>
        <dbReference type="ARBA" id="ARBA00022840"/>
    </source>
</evidence>
<keyword evidence="3 4" id="KW-0067">ATP-binding</keyword>
<dbReference type="GO" id="GO:0046872">
    <property type="term" value="F:metal ion binding"/>
    <property type="evidence" value="ECO:0007669"/>
    <property type="project" value="UniProtKB-KW"/>
</dbReference>
<dbReference type="Pfam" id="PF01812">
    <property type="entry name" value="5-FTHF_cyc-lig"/>
    <property type="match status" value="1"/>
</dbReference>
<dbReference type="SUPFAM" id="SSF100950">
    <property type="entry name" value="NagB/RpiA/CoA transferase-like"/>
    <property type="match status" value="1"/>
</dbReference>
<sequence>MSQIDDPFEGKGALKPWRKVERERLIAARLALPADVRNAHAAIIAEKLDARLGDASGKVIAIYWPFRGEPDLRGWAGKMSDQGATIALPVVVEKAAPLVFRSWKAGEKLEKGVWNIPIPAEGAVVIPDVVISPVVGFDGRNYRLGYGGGFYDRTLAALARRPVVIGVGYELQRIATIHPQPHDIAMDVVLTEAD</sequence>
<dbReference type="EC" id="6.3.3.2" evidence="5"/>
<feature type="binding site" evidence="4">
    <location>
        <begin position="143"/>
        <end position="151"/>
    </location>
    <ligand>
        <name>ATP</name>
        <dbReference type="ChEBI" id="CHEBI:30616"/>
    </ligand>
</feature>
<dbReference type="GO" id="GO:0009396">
    <property type="term" value="P:folic acid-containing compound biosynthetic process"/>
    <property type="evidence" value="ECO:0007669"/>
    <property type="project" value="TreeGrafter"/>
</dbReference>
<dbReference type="AlphaFoldDB" id="A0A1I3KJE5"/>
<evidence type="ECO:0000313" key="6">
    <source>
        <dbReference type="EMBL" id="SFI72534.1"/>
    </source>
</evidence>
<dbReference type="RefSeq" id="WP_091519832.1">
    <property type="nucleotide sequence ID" value="NZ_FORF01000005.1"/>
</dbReference>
<evidence type="ECO:0000256" key="2">
    <source>
        <dbReference type="ARBA" id="ARBA00022741"/>
    </source>
</evidence>
<dbReference type="PANTHER" id="PTHR23407:SF1">
    <property type="entry name" value="5-FORMYLTETRAHYDROFOLATE CYCLO-LIGASE"/>
    <property type="match status" value="1"/>
</dbReference>
<evidence type="ECO:0000256" key="4">
    <source>
        <dbReference type="PIRSR" id="PIRSR006806-1"/>
    </source>
</evidence>
<dbReference type="OrthoDB" id="9801938at2"/>
<keyword evidence="2 4" id="KW-0547">Nucleotide-binding</keyword>
<dbReference type="GO" id="GO:0030272">
    <property type="term" value="F:5-formyltetrahydrofolate cyclo-ligase activity"/>
    <property type="evidence" value="ECO:0007669"/>
    <property type="project" value="UniProtKB-EC"/>
</dbReference>
<proteinExistence type="inferred from homology"/>
<dbReference type="Proteomes" id="UP000242763">
    <property type="component" value="Unassembled WGS sequence"/>
</dbReference>